<evidence type="ECO:0000259" key="5">
    <source>
        <dbReference type="Pfam" id="PF08245"/>
    </source>
</evidence>
<dbReference type="GO" id="GO:0016881">
    <property type="term" value="F:acid-amino acid ligase activity"/>
    <property type="evidence" value="ECO:0007669"/>
    <property type="project" value="InterPro"/>
</dbReference>
<dbReference type="EMBL" id="MFAK01000041">
    <property type="protein sequence ID" value="OGD74058.1"/>
    <property type="molecule type" value="Genomic_DNA"/>
</dbReference>
<dbReference type="GO" id="GO:0005524">
    <property type="term" value="F:ATP binding"/>
    <property type="evidence" value="ECO:0007669"/>
    <property type="project" value="UniProtKB-KW"/>
</dbReference>
<evidence type="ECO:0000256" key="2">
    <source>
        <dbReference type="ARBA" id="ARBA00022741"/>
    </source>
</evidence>
<dbReference type="InterPro" id="IPR004101">
    <property type="entry name" value="Mur_ligase_C"/>
</dbReference>
<dbReference type="InterPro" id="IPR051046">
    <property type="entry name" value="MurCDEF_CellWall_CoF430Synth"/>
</dbReference>
<feature type="domain" description="Mur ligase central" evidence="5">
    <location>
        <begin position="33"/>
        <end position="217"/>
    </location>
</feature>
<evidence type="ECO:0000256" key="3">
    <source>
        <dbReference type="ARBA" id="ARBA00022840"/>
    </source>
</evidence>
<dbReference type="InterPro" id="IPR036615">
    <property type="entry name" value="Mur_ligase_C_dom_sf"/>
</dbReference>
<keyword evidence="2" id="KW-0547">Nucleotide-binding</keyword>
<name>A0A1F5F310_9BACT</name>
<dbReference type="PANTHER" id="PTHR43024:SF1">
    <property type="entry name" value="UDP-N-ACETYLMURAMOYL-TRIPEPTIDE--D-ALANYL-D-ALANINE LIGASE"/>
    <property type="match status" value="1"/>
</dbReference>
<organism evidence="6 7">
    <name type="scientific">Candidatus Collierbacteria bacterium RIFOXYA2_FULL_46_10</name>
    <dbReference type="NCBI Taxonomy" id="1817726"/>
    <lineage>
        <taxon>Bacteria</taxon>
        <taxon>Candidatus Collieribacteriota</taxon>
    </lineage>
</organism>
<dbReference type="InterPro" id="IPR036565">
    <property type="entry name" value="Mur-like_cat_sf"/>
</dbReference>
<sequence length="442" mass="49203">MFKTILSRPILAYFRILADRKLRQNPKALIIGITGSAGKTSTSLALAQILGQKGTVKHSLHANSESGIPLDILGLSPHNYSPFDWLRLIFLAPFRLLTREHFRYYIVEMGVDSPFPPKNMGYLLRFIKPDLAIILNASISHAFAFDSLIKDRDPKRRRAKLQARIAQEKMQLALAVHSPGTAVVNADQADFLPYLPQLSARLLTFGTSARSNLCFTLPVISRAGFRLDFTYQNQTYSLQLTDIFSAQYGYTFAAAIAASAALGIPPKHSLTALTNYHAPAGRLRLLDGKNHTHILDSSYNASPVTMLEALQLLSKLGGRAKKIAVLGDMRELGSSSKHAHQLLADQIIRYSNEVLLFGPETLTYTLPRLKTRHFPAHHFTSMSSLNQFLLSDLTPNAWILVKGSQNNILLERAIHAILANPSDVNLLCRRGAYWDQIRQNTP</sequence>
<comment type="caution">
    <text evidence="6">The sequence shown here is derived from an EMBL/GenBank/DDBJ whole genome shotgun (WGS) entry which is preliminary data.</text>
</comment>
<gene>
    <name evidence="6" type="ORF">A2228_00300</name>
</gene>
<evidence type="ECO:0000313" key="7">
    <source>
        <dbReference type="Proteomes" id="UP000176191"/>
    </source>
</evidence>
<proteinExistence type="predicted"/>
<accession>A0A1F5F310</accession>
<dbReference type="Pfam" id="PF08245">
    <property type="entry name" value="Mur_ligase_M"/>
    <property type="match status" value="1"/>
</dbReference>
<dbReference type="SUPFAM" id="SSF53244">
    <property type="entry name" value="MurD-like peptide ligases, peptide-binding domain"/>
    <property type="match status" value="1"/>
</dbReference>
<keyword evidence="1" id="KW-0436">Ligase</keyword>
<dbReference type="AlphaFoldDB" id="A0A1F5F310"/>
<dbReference type="PANTHER" id="PTHR43024">
    <property type="entry name" value="UDP-N-ACETYLMURAMOYL-TRIPEPTIDE--D-ALANYL-D-ALANINE LIGASE"/>
    <property type="match status" value="1"/>
</dbReference>
<evidence type="ECO:0008006" key="8">
    <source>
        <dbReference type="Google" id="ProtNLM"/>
    </source>
</evidence>
<protein>
    <recommendedName>
        <fullName evidence="8">Mur ligase central domain-containing protein</fullName>
    </recommendedName>
</protein>
<dbReference type="InterPro" id="IPR013221">
    <property type="entry name" value="Mur_ligase_cen"/>
</dbReference>
<feature type="domain" description="Mur ligase C-terminal" evidence="4">
    <location>
        <begin position="281"/>
        <end position="404"/>
    </location>
</feature>
<reference evidence="6 7" key="1">
    <citation type="journal article" date="2016" name="Nat. Commun.">
        <title>Thousands of microbial genomes shed light on interconnected biogeochemical processes in an aquifer system.</title>
        <authorList>
            <person name="Anantharaman K."/>
            <person name="Brown C.T."/>
            <person name="Hug L.A."/>
            <person name="Sharon I."/>
            <person name="Castelle C.J."/>
            <person name="Probst A.J."/>
            <person name="Thomas B.C."/>
            <person name="Singh A."/>
            <person name="Wilkins M.J."/>
            <person name="Karaoz U."/>
            <person name="Brodie E.L."/>
            <person name="Williams K.H."/>
            <person name="Hubbard S.S."/>
            <person name="Banfield J.F."/>
        </authorList>
    </citation>
    <scope>NUCLEOTIDE SEQUENCE [LARGE SCALE GENOMIC DNA]</scope>
</reference>
<evidence type="ECO:0000259" key="4">
    <source>
        <dbReference type="Pfam" id="PF02875"/>
    </source>
</evidence>
<dbReference type="SUPFAM" id="SSF53623">
    <property type="entry name" value="MurD-like peptide ligases, catalytic domain"/>
    <property type="match status" value="1"/>
</dbReference>
<dbReference type="Gene3D" id="3.90.190.20">
    <property type="entry name" value="Mur ligase, C-terminal domain"/>
    <property type="match status" value="1"/>
</dbReference>
<dbReference type="Pfam" id="PF02875">
    <property type="entry name" value="Mur_ligase_C"/>
    <property type="match status" value="1"/>
</dbReference>
<keyword evidence="3" id="KW-0067">ATP-binding</keyword>
<evidence type="ECO:0000313" key="6">
    <source>
        <dbReference type="EMBL" id="OGD74058.1"/>
    </source>
</evidence>
<dbReference type="Proteomes" id="UP000176191">
    <property type="component" value="Unassembled WGS sequence"/>
</dbReference>
<dbReference type="Gene3D" id="3.40.1190.10">
    <property type="entry name" value="Mur-like, catalytic domain"/>
    <property type="match status" value="1"/>
</dbReference>
<evidence type="ECO:0000256" key="1">
    <source>
        <dbReference type="ARBA" id="ARBA00022598"/>
    </source>
</evidence>